<dbReference type="InterPro" id="IPR032710">
    <property type="entry name" value="NTF2-like_dom_sf"/>
</dbReference>
<dbReference type="SUPFAM" id="SSF54427">
    <property type="entry name" value="NTF2-like"/>
    <property type="match status" value="1"/>
</dbReference>
<name>A0A544VYU1_9MYCO</name>
<protein>
    <submittedName>
        <fullName evidence="2">Nuclear transport factor 2 family protein</fullName>
    </submittedName>
</protein>
<gene>
    <name evidence="2" type="ORF">D8S82_18280</name>
</gene>
<keyword evidence="3" id="KW-1185">Reference proteome</keyword>
<evidence type="ECO:0000313" key="3">
    <source>
        <dbReference type="Proteomes" id="UP000315759"/>
    </source>
</evidence>
<comment type="caution">
    <text evidence="2">The sequence shown here is derived from an EMBL/GenBank/DDBJ whole genome shotgun (WGS) entry which is preliminary data.</text>
</comment>
<dbReference type="Proteomes" id="UP000315759">
    <property type="component" value="Unassembled WGS sequence"/>
</dbReference>
<dbReference type="Pfam" id="PF13577">
    <property type="entry name" value="SnoaL_4"/>
    <property type="match status" value="1"/>
</dbReference>
<proteinExistence type="predicted"/>
<dbReference type="CDD" id="cd00531">
    <property type="entry name" value="NTF2_like"/>
    <property type="match status" value="1"/>
</dbReference>
<dbReference type="EMBL" id="VIFX01000023">
    <property type="protein sequence ID" value="TQR85149.1"/>
    <property type="molecule type" value="Genomic_DNA"/>
</dbReference>
<reference evidence="2 3" key="1">
    <citation type="submission" date="2018-10" db="EMBL/GenBank/DDBJ databases">
        <title>Draft genome of Mycobacterium hodleri strain B.</title>
        <authorList>
            <person name="Amande T.J."/>
            <person name="Mcgenity T.J."/>
        </authorList>
    </citation>
    <scope>NUCLEOTIDE SEQUENCE [LARGE SCALE GENOMIC DNA]</scope>
    <source>
        <strain evidence="2 3">B</strain>
    </source>
</reference>
<dbReference type="Gene3D" id="3.10.450.50">
    <property type="match status" value="1"/>
</dbReference>
<evidence type="ECO:0000259" key="1">
    <source>
        <dbReference type="Pfam" id="PF13577"/>
    </source>
</evidence>
<dbReference type="RefSeq" id="WP_142553448.1">
    <property type="nucleotide sequence ID" value="NZ_VIFX01000023.1"/>
</dbReference>
<dbReference type="AlphaFoldDB" id="A0A544VYU1"/>
<organism evidence="2 3">
    <name type="scientific">Mycolicibacterium hodleri</name>
    <dbReference type="NCBI Taxonomy" id="49897"/>
    <lineage>
        <taxon>Bacteria</taxon>
        <taxon>Bacillati</taxon>
        <taxon>Actinomycetota</taxon>
        <taxon>Actinomycetes</taxon>
        <taxon>Mycobacteriales</taxon>
        <taxon>Mycobacteriaceae</taxon>
        <taxon>Mycolicibacterium</taxon>
    </lineage>
</organism>
<sequence>MTEAEIADQLEIERLLARYARAVDTKDWDLYRSLFTADALLDYSSAPLGRSGSRDEIADWLSQNLAFLPMTMHYVTNVEAHVDGDTATVRAQFYNPMQFPGFDELSHCGGYYHHDLIRLGDGWRSRALVEENVWFVNPPVPMGTGEPTGT</sequence>
<accession>A0A544VYU1</accession>
<feature type="domain" description="SnoaL-like" evidence="1">
    <location>
        <begin position="5"/>
        <end position="126"/>
    </location>
</feature>
<dbReference type="InterPro" id="IPR037401">
    <property type="entry name" value="SnoaL-like"/>
</dbReference>
<evidence type="ECO:0000313" key="2">
    <source>
        <dbReference type="EMBL" id="TQR85149.1"/>
    </source>
</evidence>